<comment type="caution">
    <text evidence="2">The sequence shown here is derived from an EMBL/GenBank/DDBJ whole genome shotgun (WGS) entry which is preliminary data.</text>
</comment>
<feature type="compositionally biased region" description="Basic and acidic residues" evidence="1">
    <location>
        <begin position="1"/>
        <end position="17"/>
    </location>
</feature>
<organism evidence="2 3">
    <name type="scientific">Methylobacterium crusticola</name>
    <dbReference type="NCBI Taxonomy" id="1697972"/>
    <lineage>
        <taxon>Bacteria</taxon>
        <taxon>Pseudomonadati</taxon>
        <taxon>Pseudomonadota</taxon>
        <taxon>Alphaproteobacteria</taxon>
        <taxon>Hyphomicrobiales</taxon>
        <taxon>Methylobacteriaceae</taxon>
        <taxon>Methylobacterium</taxon>
    </lineage>
</organism>
<name>A0ABQ4QZG4_9HYPH</name>
<accession>A0ABQ4QZG4</accession>
<reference evidence="2" key="2">
    <citation type="submission" date="2021-08" db="EMBL/GenBank/DDBJ databases">
        <authorList>
            <person name="Tani A."/>
            <person name="Ola A."/>
            <person name="Ogura Y."/>
            <person name="Katsura K."/>
            <person name="Hayashi T."/>
        </authorList>
    </citation>
    <scope>NUCLEOTIDE SEQUENCE</scope>
    <source>
        <strain evidence="2">KCTC 52305</strain>
    </source>
</reference>
<gene>
    <name evidence="2" type="ORF">OPKNFCMD_3458</name>
</gene>
<evidence type="ECO:0000256" key="1">
    <source>
        <dbReference type="SAM" id="MobiDB-lite"/>
    </source>
</evidence>
<keyword evidence="3" id="KW-1185">Reference proteome</keyword>
<dbReference type="Proteomes" id="UP001055167">
    <property type="component" value="Unassembled WGS sequence"/>
</dbReference>
<proteinExistence type="predicted"/>
<protein>
    <submittedName>
        <fullName evidence="2">Uncharacterized protein</fullName>
    </submittedName>
</protein>
<sequence length="79" mass="8726">MTENGRSRPDHGDDHMPSPRQNHAPDSPADRLAEHLIRAHRLAAACQDAVAMDLIRLALWHVGHTYAPSEEALAEDKPS</sequence>
<dbReference type="EMBL" id="BPQH01000010">
    <property type="protein sequence ID" value="GJD50713.1"/>
    <property type="molecule type" value="Genomic_DNA"/>
</dbReference>
<feature type="region of interest" description="Disordered" evidence="1">
    <location>
        <begin position="1"/>
        <end position="32"/>
    </location>
</feature>
<reference evidence="2" key="1">
    <citation type="journal article" date="2021" name="Front. Microbiol.">
        <title>Comprehensive Comparative Genomics and Phenotyping of Methylobacterium Species.</title>
        <authorList>
            <person name="Alessa O."/>
            <person name="Ogura Y."/>
            <person name="Fujitani Y."/>
            <person name="Takami H."/>
            <person name="Hayashi T."/>
            <person name="Sahin N."/>
            <person name="Tani A."/>
        </authorList>
    </citation>
    <scope>NUCLEOTIDE SEQUENCE</scope>
    <source>
        <strain evidence="2">KCTC 52305</strain>
    </source>
</reference>
<evidence type="ECO:0000313" key="3">
    <source>
        <dbReference type="Proteomes" id="UP001055167"/>
    </source>
</evidence>
<evidence type="ECO:0000313" key="2">
    <source>
        <dbReference type="EMBL" id="GJD50713.1"/>
    </source>
</evidence>